<dbReference type="Proteomes" id="UP000031967">
    <property type="component" value="Unassembled WGS sequence"/>
</dbReference>
<comment type="caution">
    <text evidence="2">The sequence shown here is derived from an EMBL/GenBank/DDBJ whole genome shotgun (WGS) entry which is preliminary data.</text>
</comment>
<dbReference type="Pfam" id="PF12867">
    <property type="entry name" value="DinB_2"/>
    <property type="match status" value="1"/>
</dbReference>
<dbReference type="RefSeq" id="WP_041048820.1">
    <property type="nucleotide sequence ID" value="NZ_JXAK01000030.1"/>
</dbReference>
<reference evidence="2 3" key="1">
    <citation type="submission" date="2014-12" db="EMBL/GenBank/DDBJ databases">
        <title>Draft genome sequence of Paenibacillus kamchatkensis strain B-2647.</title>
        <authorList>
            <person name="Karlyshev A.V."/>
            <person name="Kudryashova E.B."/>
        </authorList>
    </citation>
    <scope>NUCLEOTIDE SEQUENCE [LARGE SCALE GENOMIC DNA]</scope>
    <source>
        <strain evidence="2 3">VKM B-2647</strain>
    </source>
</reference>
<dbReference type="SUPFAM" id="SSF109854">
    <property type="entry name" value="DinB/YfiT-like putative metalloenzymes"/>
    <property type="match status" value="1"/>
</dbReference>
<name>A0ABR5AFM9_9BACL</name>
<dbReference type="EMBL" id="JXAK01000030">
    <property type="protein sequence ID" value="KIL39856.1"/>
    <property type="molecule type" value="Genomic_DNA"/>
</dbReference>
<organism evidence="2 3">
    <name type="scientific">Gordoniibacillus kamchatkensis</name>
    <dbReference type="NCBI Taxonomy" id="1590651"/>
    <lineage>
        <taxon>Bacteria</taxon>
        <taxon>Bacillati</taxon>
        <taxon>Bacillota</taxon>
        <taxon>Bacilli</taxon>
        <taxon>Bacillales</taxon>
        <taxon>Paenibacillaceae</taxon>
        <taxon>Gordoniibacillus</taxon>
    </lineage>
</organism>
<feature type="domain" description="DinB-like" evidence="1">
    <location>
        <begin position="12"/>
        <end position="142"/>
    </location>
</feature>
<protein>
    <recommendedName>
        <fullName evidence="1">DinB-like domain-containing protein</fullName>
    </recommendedName>
</protein>
<dbReference type="Gene3D" id="1.20.120.450">
    <property type="entry name" value="dinb family like domain"/>
    <property type="match status" value="1"/>
</dbReference>
<dbReference type="InterPro" id="IPR024775">
    <property type="entry name" value="DinB-like"/>
</dbReference>
<proteinExistence type="predicted"/>
<keyword evidence="3" id="KW-1185">Reference proteome</keyword>
<accession>A0ABR5AFM9</accession>
<gene>
    <name evidence="2" type="ORF">SD70_17500</name>
</gene>
<evidence type="ECO:0000313" key="3">
    <source>
        <dbReference type="Proteomes" id="UP000031967"/>
    </source>
</evidence>
<evidence type="ECO:0000259" key="1">
    <source>
        <dbReference type="Pfam" id="PF12867"/>
    </source>
</evidence>
<sequence length="158" mass="18357">MLTAKDAIIYNFRETRRRSILCWRAIPKEMLDWKPDGEAMSIGEMIRHVWTATYWYQRILMNRGSLQAEESGPFDSIPVTAAETEIELSEPYFQDFLTYVSGLAEEDISAAVIDRSDVGYRRTLGDMLLRIAYHESVHTGQLLQYMRMAGLDRPKVWD</sequence>
<evidence type="ECO:0000313" key="2">
    <source>
        <dbReference type="EMBL" id="KIL39856.1"/>
    </source>
</evidence>
<dbReference type="InterPro" id="IPR034660">
    <property type="entry name" value="DinB/YfiT-like"/>
</dbReference>